<dbReference type="CDD" id="cd14014">
    <property type="entry name" value="STKc_PknB_like"/>
    <property type="match status" value="1"/>
</dbReference>
<feature type="binding site" evidence="3">
    <location>
        <position position="43"/>
    </location>
    <ligand>
        <name>ATP</name>
        <dbReference type="ChEBI" id="CHEBI:30616"/>
    </ligand>
</feature>
<evidence type="ECO:0000256" key="1">
    <source>
        <dbReference type="ARBA" id="ARBA00022741"/>
    </source>
</evidence>
<name>A0AB35XN82_9ACTN</name>
<dbReference type="EMBL" id="JBAKUA010000019">
    <property type="protein sequence ID" value="MEH1547482.1"/>
    <property type="molecule type" value="Genomic_DNA"/>
</dbReference>
<dbReference type="SMART" id="SM00220">
    <property type="entry name" value="S_TKc"/>
    <property type="match status" value="1"/>
</dbReference>
<dbReference type="AlphaFoldDB" id="A0AB35XN82"/>
<keyword evidence="5" id="KW-0808">Transferase</keyword>
<dbReference type="PROSITE" id="PS00108">
    <property type="entry name" value="PROTEIN_KINASE_ST"/>
    <property type="match status" value="1"/>
</dbReference>
<proteinExistence type="predicted"/>
<evidence type="ECO:0000256" key="3">
    <source>
        <dbReference type="PROSITE-ProRule" id="PRU10141"/>
    </source>
</evidence>
<dbReference type="Proteomes" id="UP001309299">
    <property type="component" value="Unassembled WGS sequence"/>
</dbReference>
<dbReference type="PANTHER" id="PTHR24361:SF846">
    <property type="entry name" value="SERINE_THREONINE-PROTEIN KINASE DDB_G0291918-RELATED"/>
    <property type="match status" value="1"/>
</dbReference>
<evidence type="ECO:0000313" key="5">
    <source>
        <dbReference type="EMBL" id="MEH1547482.1"/>
    </source>
</evidence>
<evidence type="ECO:0000256" key="2">
    <source>
        <dbReference type="ARBA" id="ARBA00022840"/>
    </source>
</evidence>
<dbReference type="PROSITE" id="PS00107">
    <property type="entry name" value="PROTEIN_KINASE_ATP"/>
    <property type="match status" value="1"/>
</dbReference>
<dbReference type="SUPFAM" id="SSF56112">
    <property type="entry name" value="Protein kinase-like (PK-like)"/>
    <property type="match status" value="1"/>
</dbReference>
<keyword evidence="1 3" id="KW-0547">Nucleotide-binding</keyword>
<organism evidence="5 6">
    <name type="scientific">Cutibacterium avidum</name>
    <dbReference type="NCBI Taxonomy" id="33010"/>
    <lineage>
        <taxon>Bacteria</taxon>
        <taxon>Bacillati</taxon>
        <taxon>Actinomycetota</taxon>
        <taxon>Actinomycetes</taxon>
        <taxon>Propionibacteriales</taxon>
        <taxon>Propionibacteriaceae</taxon>
        <taxon>Cutibacterium</taxon>
    </lineage>
</organism>
<dbReference type="Pfam" id="PF00069">
    <property type="entry name" value="Pkinase"/>
    <property type="match status" value="1"/>
</dbReference>
<comment type="caution">
    <text evidence="5">The sequence shown here is derived from an EMBL/GenBank/DDBJ whole genome shotgun (WGS) entry which is preliminary data.</text>
</comment>
<protein>
    <submittedName>
        <fullName evidence="5">Protein kinase</fullName>
    </submittedName>
</protein>
<dbReference type="InterPro" id="IPR011009">
    <property type="entry name" value="Kinase-like_dom_sf"/>
</dbReference>
<dbReference type="Gene3D" id="1.10.510.10">
    <property type="entry name" value="Transferase(Phosphotransferase) domain 1"/>
    <property type="match status" value="1"/>
</dbReference>
<dbReference type="InterPro" id="IPR000719">
    <property type="entry name" value="Prot_kinase_dom"/>
</dbReference>
<sequence length="656" mass="69309">MKSMEFTAPLGANYRLGDTLGRGATGEVRLAQDARTGEVLAAKLLHREHAQDPKLVERFVRERSLLMNLHHPNVVAIHDLVVEGEQLAIVMDYMDGGSLRDVLQHRRTLPPALALVVMSQVFDAMAAAHAQGIIHRDIKPDNVLLEKGWEDLPGDAIKVSDFGIASILTARVRTTTGLLGTPEYMAPEMITTGEGGAAADVYAAGVMLYELLGGRTPFAGPGTGFAVAYRHVSALVPPLPVSEEVASLLTGLLDKAPANRPTASQAAAALRNASAHCQNQPALTPISGPEDFVMEERPATAVRGIVTERPAESHAPITMGEAPDVGRAEGATMLRSMTPTRAPEPIADQPEPALVLEDNEAPWYKKPQQLISVILGTVLVVGGLVWLSMTMNNHGDKPTNTVSAKAASVDTTLPSGLTVQRSAESNESGGAVLTFTFSAQKAELHGPILQVIGPLEQGKPCPTLSWQGDVKATPHKASTTGIQATCGWSIDDLTIHKGASVTVKAVILPENGSAQDLQKWLDDQATATQKAITDAETKSVAYPVQRLTDIQLIVPKRAVGGETIRISLVPVWPSGPDQLNVLYRSPAMGEASTMLQTVGGENTVRFVDGCGGAVNVSADGLVVTAVNPNPKCTVRASVGNFTDLTSPEFAIVPRGG</sequence>
<dbReference type="InterPro" id="IPR017441">
    <property type="entry name" value="Protein_kinase_ATP_BS"/>
</dbReference>
<dbReference type="PANTHER" id="PTHR24361">
    <property type="entry name" value="MITOGEN-ACTIVATED KINASE KINASE KINASE"/>
    <property type="match status" value="1"/>
</dbReference>
<keyword evidence="2 3" id="KW-0067">ATP-binding</keyword>
<evidence type="ECO:0000313" key="6">
    <source>
        <dbReference type="Proteomes" id="UP001309299"/>
    </source>
</evidence>
<dbReference type="RefSeq" id="WP_334353477.1">
    <property type="nucleotide sequence ID" value="NZ_JBAKUA010000019.1"/>
</dbReference>
<dbReference type="PROSITE" id="PS50011">
    <property type="entry name" value="PROTEIN_KINASE_DOM"/>
    <property type="match status" value="1"/>
</dbReference>
<keyword evidence="5" id="KW-0418">Kinase</keyword>
<evidence type="ECO:0000259" key="4">
    <source>
        <dbReference type="PROSITE" id="PS50011"/>
    </source>
</evidence>
<accession>A0AB35XN82</accession>
<dbReference type="GO" id="GO:0005737">
    <property type="term" value="C:cytoplasm"/>
    <property type="evidence" value="ECO:0007669"/>
    <property type="project" value="TreeGrafter"/>
</dbReference>
<dbReference type="GO" id="GO:0005524">
    <property type="term" value="F:ATP binding"/>
    <property type="evidence" value="ECO:0007669"/>
    <property type="project" value="UniProtKB-UniRule"/>
</dbReference>
<dbReference type="GO" id="GO:0004674">
    <property type="term" value="F:protein serine/threonine kinase activity"/>
    <property type="evidence" value="ECO:0007669"/>
    <property type="project" value="TreeGrafter"/>
</dbReference>
<gene>
    <name evidence="5" type="ORF">V7F78_10795</name>
</gene>
<dbReference type="InterPro" id="IPR008271">
    <property type="entry name" value="Ser/Thr_kinase_AS"/>
</dbReference>
<feature type="domain" description="Protein kinase" evidence="4">
    <location>
        <begin position="14"/>
        <end position="283"/>
    </location>
</feature>
<dbReference type="InterPro" id="IPR053235">
    <property type="entry name" value="Ser_Thr_kinase"/>
</dbReference>
<reference evidence="5" key="1">
    <citation type="submission" date="2024-02" db="EMBL/GenBank/DDBJ databases">
        <title>Bacterial skin colonization with Propionibacterium avidum as a risk factor for Periprosthetic Joint Infections - a single-center prospective study.</title>
        <authorList>
            <person name="Achermann Y."/>
        </authorList>
    </citation>
    <scope>NUCLEOTIDE SEQUENCE</scope>
    <source>
        <strain evidence="5">PAVI-2017310195</strain>
    </source>
</reference>